<evidence type="ECO:0000256" key="6">
    <source>
        <dbReference type="ARBA" id="ARBA00022840"/>
    </source>
</evidence>
<evidence type="ECO:0000313" key="13">
    <source>
        <dbReference type="EMBL" id="TDD61780.1"/>
    </source>
</evidence>
<evidence type="ECO:0000256" key="1">
    <source>
        <dbReference type="ARBA" id="ARBA00004651"/>
    </source>
</evidence>
<feature type="domain" description="FtsK" evidence="12">
    <location>
        <begin position="1101"/>
        <end position="1285"/>
    </location>
</feature>
<keyword evidence="7 11" id="KW-1133">Transmembrane helix</keyword>
<dbReference type="Gene3D" id="3.40.50.300">
    <property type="entry name" value="P-loop containing nucleotide triphosphate hydrolases"/>
    <property type="match status" value="4"/>
</dbReference>
<keyword evidence="5 9" id="KW-0547">Nucleotide-binding</keyword>
<evidence type="ECO:0000256" key="10">
    <source>
        <dbReference type="SAM" id="MobiDB-lite"/>
    </source>
</evidence>
<feature type="domain" description="FtsK" evidence="12">
    <location>
        <begin position="455"/>
        <end position="655"/>
    </location>
</feature>
<name>A0A4R4ZTJ8_9ACTN</name>
<dbReference type="InterPro" id="IPR023837">
    <property type="entry name" value="EccCb-like_Actinobacteria"/>
</dbReference>
<evidence type="ECO:0000256" key="5">
    <source>
        <dbReference type="ARBA" id="ARBA00022741"/>
    </source>
</evidence>
<organism evidence="13 14">
    <name type="scientific">Kribbella antibiotica</name>
    <dbReference type="NCBI Taxonomy" id="190195"/>
    <lineage>
        <taxon>Bacteria</taxon>
        <taxon>Bacillati</taxon>
        <taxon>Actinomycetota</taxon>
        <taxon>Actinomycetes</taxon>
        <taxon>Propionibacteriales</taxon>
        <taxon>Kribbellaceae</taxon>
        <taxon>Kribbella</taxon>
    </lineage>
</organism>
<evidence type="ECO:0000256" key="11">
    <source>
        <dbReference type="SAM" id="Phobius"/>
    </source>
</evidence>
<dbReference type="RefSeq" id="WP_132166192.1">
    <property type="nucleotide sequence ID" value="NZ_SMKX01000011.1"/>
</dbReference>
<gene>
    <name evidence="13" type="primary">eccCa</name>
    <name evidence="13" type="ORF">E1263_06195</name>
</gene>
<dbReference type="SUPFAM" id="SSF52540">
    <property type="entry name" value="P-loop containing nucleoside triphosphate hydrolases"/>
    <property type="match status" value="3"/>
</dbReference>
<feature type="binding site" evidence="9">
    <location>
        <begin position="1118"/>
        <end position="1125"/>
    </location>
    <ligand>
        <name>ATP</name>
        <dbReference type="ChEBI" id="CHEBI:30616"/>
    </ligand>
</feature>
<dbReference type="Proteomes" id="UP000295124">
    <property type="component" value="Unassembled WGS sequence"/>
</dbReference>
<sequence length="1319" mass="142454">MSTMLVRRPDRQPAPTMPAGELLLSAPPEVPEPGGRQWAQALMVLPMIAMMGAMMLMFSGSVGGGLRYAIYGLFGVAMIGMIVGGLFMRSGGGKAEMGHARRTYLRELAQQRTRLTRAVDQQRETMEYLHPSPETLWTLVAGHRLWERRRDHEDFGITRIGVGPQAPAMDIVAPDTQPLERLEPLSAMALRRFVATYAAVNDLPIAMAITGFAKLHLTGARERTDSLARAMLCQLATAHAPDNLRIAVVAGAAETATWDWVKWLPHALHPDQTDALGPVRMIAPSISAVEAILDDLLAGRPRFDLESEYVGNGPHLVVVVVGGETQGSDHLLADRGLEGVTVIDLVTQPPRSLDASAVVLDVAGDGALTSETIDGVTPLGKADTLSVMAAEGLARQLAPLRLTAGAQSDQPLTADLGLGELLELGDPYEFDPADTWIARPSRDKLRIRYGLRADGMPIELDLKESAQEGMGPHGLLIGATGSGKSELLRTLVLGLAITHPPRSLNFALIDYKGGATFATLDKLPHTSAVITNLADELDLVDRMTDAINGELIRRQELLRDAGNFASLRDYEKARMAGAPLAEVPTLLVVCDEFSELLSDRPDFIDMFVQIGRVGRSLGVHLLLASQRLDEGRLRGLEAHLSFKIGLRTFSDMDSRAVLGVNDAFLLPRAPGHGYLRIGTEPLDRFRSAYVSGVHRRAVHGDSALVVDDSLVLYEYTSGYVAPTIEPEAADDRPEDDPFDQSVGETLLDILVERMQGRGDTAHQIWLPPLDESPGLDEVLGAPRVDGERGLTAGDPQLAGSLCAVAGYVDRPLEQRRDPLLLDLSAGGGHLALCGAPHSGKSTALASIVMSLALTHTPAEIQFYCLDFGGGVLGSLRDLPHVGGVSGRQDTNSVRRTVSEAANLIAHREREFAALGIDSMDTYRARRRAGTVPPSPYGDVFLVIDGWGTIRNDFDDLEVMLADIATRGLAYGVHLMVSAARWFEIRTAVRDLAGTKLEFRIGDPIDSFLDRKAAVLVPDGSPGRGILASRHQFLTAKPHLSTDSGERMTDGVGKLIERIAANWNGDSAPRILLLPGEVPFENLDGQSSQETGLAVAVAERDLSPVRLDFTTDPCLIVLGDTASGKSSFLRTVIRRIEQVHTPADARLLVIDHRRSLLGAVNESYLLGYGTNLQSTQSLVVQICEALTERLPGPDVTPEQLREKSWWSGPDVYILIDDYDLVATTQDHPLMPLLPFIAQAGDIGLHVIAARRTGGAMRGLFEPLLARLRDIASPGLLLSGNRDEGVLLGGLRPQQLPPGRGQLISRQGSVRLVQLTLPPQT</sequence>
<comment type="caution">
    <text evidence="13">The sequence shown here is derived from an EMBL/GenBank/DDBJ whole genome shotgun (WGS) entry which is preliminary data.</text>
</comment>
<dbReference type="InterPro" id="IPR002543">
    <property type="entry name" value="FtsK_dom"/>
</dbReference>
<dbReference type="InterPro" id="IPR003593">
    <property type="entry name" value="AAA+_ATPase"/>
</dbReference>
<feature type="region of interest" description="Disordered" evidence="10">
    <location>
        <begin position="1"/>
        <end position="20"/>
    </location>
</feature>
<feature type="binding site" evidence="9">
    <location>
        <begin position="478"/>
        <end position="485"/>
    </location>
    <ligand>
        <name>ATP</name>
        <dbReference type="ChEBI" id="CHEBI:30616"/>
    </ligand>
</feature>
<dbReference type="InterPro" id="IPR050206">
    <property type="entry name" value="FtsK/SpoIIIE/SftA"/>
</dbReference>
<evidence type="ECO:0000256" key="7">
    <source>
        <dbReference type="ARBA" id="ARBA00022989"/>
    </source>
</evidence>
<dbReference type="InterPro" id="IPR027417">
    <property type="entry name" value="P-loop_NTPase"/>
</dbReference>
<dbReference type="EMBL" id="SMKX01000011">
    <property type="protein sequence ID" value="TDD61780.1"/>
    <property type="molecule type" value="Genomic_DNA"/>
</dbReference>
<proteinExistence type="predicted"/>
<dbReference type="NCBIfam" id="TIGR03925">
    <property type="entry name" value="T7SS_EccC_b"/>
    <property type="match status" value="1"/>
</dbReference>
<feature type="binding site" evidence="9">
    <location>
        <begin position="834"/>
        <end position="841"/>
    </location>
    <ligand>
        <name>ATP</name>
        <dbReference type="ChEBI" id="CHEBI:30616"/>
    </ligand>
</feature>
<evidence type="ECO:0000256" key="2">
    <source>
        <dbReference type="ARBA" id="ARBA00022475"/>
    </source>
</evidence>
<keyword evidence="2" id="KW-1003">Cell membrane</keyword>
<dbReference type="GO" id="GO:0005524">
    <property type="term" value="F:ATP binding"/>
    <property type="evidence" value="ECO:0007669"/>
    <property type="project" value="UniProtKB-UniRule"/>
</dbReference>
<reference evidence="13 14" key="1">
    <citation type="submission" date="2019-03" db="EMBL/GenBank/DDBJ databases">
        <title>Draft genome sequences of novel Actinobacteria.</title>
        <authorList>
            <person name="Sahin N."/>
            <person name="Ay H."/>
            <person name="Saygin H."/>
        </authorList>
    </citation>
    <scope>NUCLEOTIDE SEQUENCE [LARGE SCALE GENOMIC DNA]</scope>
    <source>
        <strain evidence="13 14">JCM 13523</strain>
    </source>
</reference>
<dbReference type="NCBIfam" id="TIGR03924">
    <property type="entry name" value="T7SS_EccC_a"/>
    <property type="match status" value="1"/>
</dbReference>
<dbReference type="PANTHER" id="PTHR22683">
    <property type="entry name" value="SPORULATION PROTEIN RELATED"/>
    <property type="match status" value="1"/>
</dbReference>
<evidence type="ECO:0000256" key="8">
    <source>
        <dbReference type="ARBA" id="ARBA00023136"/>
    </source>
</evidence>
<dbReference type="GO" id="GO:0005886">
    <property type="term" value="C:plasma membrane"/>
    <property type="evidence" value="ECO:0007669"/>
    <property type="project" value="UniProtKB-SubCell"/>
</dbReference>
<keyword evidence="8 11" id="KW-0472">Membrane</keyword>
<comment type="subcellular location">
    <subcellularLocation>
        <location evidence="1">Cell membrane</location>
        <topology evidence="1">Multi-pass membrane protein</topology>
    </subcellularLocation>
</comment>
<evidence type="ECO:0000256" key="9">
    <source>
        <dbReference type="PROSITE-ProRule" id="PRU00289"/>
    </source>
</evidence>
<dbReference type="InterPro" id="IPR023836">
    <property type="entry name" value="EccCa-like_Actinobacteria"/>
</dbReference>
<evidence type="ECO:0000256" key="3">
    <source>
        <dbReference type="ARBA" id="ARBA00022692"/>
    </source>
</evidence>
<feature type="transmembrane region" description="Helical" evidence="11">
    <location>
        <begin position="38"/>
        <end position="56"/>
    </location>
</feature>
<keyword evidence="14" id="KW-1185">Reference proteome</keyword>
<dbReference type="PANTHER" id="PTHR22683:SF1">
    <property type="entry name" value="TYPE VII SECRETION SYSTEM PROTEIN ESSC"/>
    <property type="match status" value="1"/>
</dbReference>
<feature type="domain" description="FtsK" evidence="12">
    <location>
        <begin position="816"/>
        <end position="1007"/>
    </location>
</feature>
<dbReference type="SMART" id="SM00382">
    <property type="entry name" value="AAA"/>
    <property type="match status" value="3"/>
</dbReference>
<keyword evidence="4" id="KW-0677">Repeat</keyword>
<keyword evidence="6 9" id="KW-0067">ATP-binding</keyword>
<dbReference type="OrthoDB" id="9807790at2"/>
<protein>
    <submittedName>
        <fullName evidence="13">Type VII secretion protein EccCa</fullName>
    </submittedName>
</protein>
<dbReference type="PROSITE" id="PS50901">
    <property type="entry name" value="FTSK"/>
    <property type="match status" value="3"/>
</dbReference>
<dbReference type="Pfam" id="PF01580">
    <property type="entry name" value="FtsK_SpoIIIE"/>
    <property type="match status" value="2"/>
</dbReference>
<feature type="transmembrane region" description="Helical" evidence="11">
    <location>
        <begin position="68"/>
        <end position="88"/>
    </location>
</feature>
<evidence type="ECO:0000256" key="4">
    <source>
        <dbReference type="ARBA" id="ARBA00022737"/>
    </source>
</evidence>
<evidence type="ECO:0000313" key="14">
    <source>
        <dbReference type="Proteomes" id="UP000295124"/>
    </source>
</evidence>
<dbReference type="GO" id="GO:0003677">
    <property type="term" value="F:DNA binding"/>
    <property type="evidence" value="ECO:0007669"/>
    <property type="project" value="InterPro"/>
</dbReference>
<evidence type="ECO:0000259" key="12">
    <source>
        <dbReference type="PROSITE" id="PS50901"/>
    </source>
</evidence>
<accession>A0A4R4ZTJ8</accession>
<keyword evidence="3 11" id="KW-0812">Transmembrane</keyword>